<dbReference type="InterPro" id="IPR036426">
    <property type="entry name" value="Bulb-type_lectin_dom_sf"/>
</dbReference>
<dbReference type="InterPro" id="IPR001480">
    <property type="entry name" value="Bulb-type_lectin_dom"/>
</dbReference>
<keyword evidence="2" id="KW-1015">Disulfide bond</keyword>
<dbReference type="InterPro" id="IPR013320">
    <property type="entry name" value="ConA-like_dom_sf"/>
</dbReference>
<dbReference type="PANTHER" id="PTHR46943">
    <property type="entry name" value="PENTRAXIN-RELATED PROTEIN PTX3"/>
    <property type="match status" value="1"/>
</dbReference>
<dbReference type="PANTHER" id="PTHR46943:SF1">
    <property type="entry name" value="PENTRAXIN-RELATED PROTEIN PTX3"/>
    <property type="match status" value="1"/>
</dbReference>
<dbReference type="GO" id="GO:0006955">
    <property type="term" value="P:immune response"/>
    <property type="evidence" value="ECO:0007669"/>
    <property type="project" value="InterPro"/>
</dbReference>
<feature type="compositionally biased region" description="Polar residues" evidence="3">
    <location>
        <begin position="496"/>
        <end position="522"/>
    </location>
</feature>
<protein>
    <recommendedName>
        <fullName evidence="4">Bulb-type lectin domain-containing protein</fullName>
    </recommendedName>
</protein>
<dbReference type="SUPFAM" id="SSF51110">
    <property type="entry name" value="alpha-D-mannose-specific plant lectins"/>
    <property type="match status" value="1"/>
</dbReference>
<dbReference type="SUPFAM" id="SSF49899">
    <property type="entry name" value="Concanavalin A-like lectins/glucanases"/>
    <property type="match status" value="2"/>
</dbReference>
<keyword evidence="6" id="KW-1185">Reference proteome</keyword>
<evidence type="ECO:0000313" key="6">
    <source>
        <dbReference type="Proteomes" id="UP000598174"/>
    </source>
</evidence>
<dbReference type="Proteomes" id="UP000598174">
    <property type="component" value="Unassembled WGS sequence"/>
</dbReference>
<comment type="caution">
    <text evidence="5">The sequence shown here is derived from an EMBL/GenBank/DDBJ whole genome shotgun (WGS) entry which is preliminary data.</text>
</comment>
<name>A0A919MFL8_9ACTN</name>
<gene>
    <name evidence="5" type="ORF">Afe05nite_57630</name>
</gene>
<evidence type="ECO:0000256" key="2">
    <source>
        <dbReference type="ARBA" id="ARBA00023157"/>
    </source>
</evidence>
<dbReference type="PROSITE" id="PS50927">
    <property type="entry name" value="BULB_LECTIN"/>
    <property type="match status" value="1"/>
</dbReference>
<dbReference type="CDD" id="cd00028">
    <property type="entry name" value="B_lectin"/>
    <property type="match status" value="1"/>
</dbReference>
<dbReference type="InterPro" id="IPR042837">
    <property type="entry name" value="PTX3"/>
</dbReference>
<evidence type="ECO:0000313" key="5">
    <source>
        <dbReference type="EMBL" id="GIE13923.1"/>
    </source>
</evidence>
<dbReference type="EMBL" id="BOMM01000051">
    <property type="protein sequence ID" value="GIE13923.1"/>
    <property type="molecule type" value="Genomic_DNA"/>
</dbReference>
<sequence length="1263" mass="134319">MTAVKLAVSCDQPVMVESSRTEFSQVVAQPDGHLRFESAVVPQRARRGSGWADVDLNLTRGADGRLRPTVSVADVAFSGDGSGPLVTLTRAGQTVTMSWPGTLPKPTVDKSSAKYSEVMPGVDLVVRATETGFTHTLVIKSAAAAAQRSVAEIRLGLGGTARISANRGVLTAVGRGASVLASAEPAVMWDSRLAPAASSKTGRAGLQAVGESTHEGAGDAARVAPVSVGLAGDDLVLRPDAKLLKEATYPLYVDPVWSVYKNKWAYATDNNSNNTDYSRARVGLNPDTGALYRSFFQFPTTANGVSLSKKWVQSARVEMNLDHSYSCDSTVTSMYWVSAINATMKASWSAMKLLRLLDTASGHANEAGGCGNYQGDMKMNFDGADVTSFMRDGANAGWSALTVGFTARAADGSGESTQSRWKKFYPNDAKLFVDYDTPPGAPTGLQASGVACGSGVLTIGTLTPTFSARFPDADVSDSLTGAFEWIEVPAAGMGSVTDTSPSRRTAPPNKTSLTPGAQATSATVTAERNKTYAFRARATDKAPYLKTGPWSPWCQFKIDTAVPQVTATVITLPPGPGQKGRVRIESTDTDVTTFQYGWDAATKVVPASGTNPKYAEVDITAPKFGWNVLLVKAIDATLNEGNGSVEFLVGRPTSATARWGLQTDPDISQIAALADRASAPVDSPLTASNVTWPSDVRVIGGQTATFNGTSSAATTTSSVVDTTGSFSVSGWVSLGAFPTADVKFATQDGTDAAGFEIGVRRNGSVPYWSFLMRDTGAQSSATVVAVSPVAITSADVGRWTQVAGVFDAAEKKLRLYIDGALVAQADRTATPWSATGKFAVGRGFASGAAGGYFNGSIADVQVFDRVLELQDFTGQQATEPTSGGFDEPGINSPIQVGAWNYEAAYGCYVTDLVDTCEAPDTTTKWGRWQALTRGSAVGAGHVASQSALWLDNQYFPDEGYTESSDEYGRTAVKSGTTTDGDGNEVTVWQDRPVLRTDQSFTVSAWVMLQDGLSGNADRTVIAQRGTHESAFWLKYYQPDQKWQFNIFDQDNQTSAGTWATSTSDAQLDVWTQLTGVYDSSRKEIRLYVNGQLENNQPAPLAPFNATGPLLTGHTLWDGELGDQWVGGIDDVAVFQGAMSSAAVASRYREQADDISGTNVLAANQTLHESEGLHSSDGRFYLWMQADGNFVLYDNGVAVWETNTDGNPGSSVVMQADGNLVVYKPDETPIWHTNTWGTTADRLVLYDNGDLLLLDPTGKIVWHR</sequence>
<proteinExistence type="predicted"/>
<feature type="domain" description="Bulb-type lectin" evidence="4">
    <location>
        <begin position="1157"/>
        <end position="1263"/>
    </location>
</feature>
<reference evidence="5" key="1">
    <citation type="submission" date="2021-01" db="EMBL/GenBank/DDBJ databases">
        <title>Whole genome shotgun sequence of Actinoplanes ferrugineus NBRC 15555.</title>
        <authorList>
            <person name="Komaki H."/>
            <person name="Tamura T."/>
        </authorList>
    </citation>
    <scope>NUCLEOTIDE SEQUENCE</scope>
    <source>
        <strain evidence="5">NBRC 15555</strain>
    </source>
</reference>
<organism evidence="5 6">
    <name type="scientific">Paractinoplanes ferrugineus</name>
    <dbReference type="NCBI Taxonomy" id="113564"/>
    <lineage>
        <taxon>Bacteria</taxon>
        <taxon>Bacillati</taxon>
        <taxon>Actinomycetota</taxon>
        <taxon>Actinomycetes</taxon>
        <taxon>Micromonosporales</taxon>
        <taxon>Micromonosporaceae</taxon>
        <taxon>Paractinoplanes</taxon>
    </lineage>
</organism>
<dbReference type="AlphaFoldDB" id="A0A919MFL8"/>
<evidence type="ECO:0000259" key="4">
    <source>
        <dbReference type="PROSITE" id="PS50927"/>
    </source>
</evidence>
<keyword evidence="1" id="KW-0732">Signal</keyword>
<dbReference type="Gene3D" id="2.90.10.10">
    <property type="entry name" value="Bulb-type lectin domain"/>
    <property type="match status" value="2"/>
</dbReference>
<feature type="region of interest" description="Disordered" evidence="3">
    <location>
        <begin position="493"/>
        <end position="522"/>
    </location>
</feature>
<dbReference type="Pfam" id="PF13385">
    <property type="entry name" value="Laminin_G_3"/>
    <property type="match status" value="2"/>
</dbReference>
<dbReference type="SMART" id="SM00560">
    <property type="entry name" value="LamGL"/>
    <property type="match status" value="2"/>
</dbReference>
<accession>A0A919MFL8</accession>
<dbReference type="SMART" id="SM00108">
    <property type="entry name" value="B_lectin"/>
    <property type="match status" value="1"/>
</dbReference>
<dbReference type="RefSeq" id="WP_307835655.1">
    <property type="nucleotide sequence ID" value="NZ_BAAABP010000001.1"/>
</dbReference>
<dbReference type="InterPro" id="IPR006558">
    <property type="entry name" value="LamG-like"/>
</dbReference>
<dbReference type="Gene3D" id="2.60.120.200">
    <property type="match status" value="2"/>
</dbReference>
<evidence type="ECO:0000256" key="1">
    <source>
        <dbReference type="ARBA" id="ARBA00022729"/>
    </source>
</evidence>
<evidence type="ECO:0000256" key="3">
    <source>
        <dbReference type="SAM" id="MobiDB-lite"/>
    </source>
</evidence>